<dbReference type="EMBL" id="OZ075137">
    <property type="protein sequence ID" value="CAL5008493.1"/>
    <property type="molecule type" value="Genomic_DNA"/>
</dbReference>
<evidence type="ECO:0000313" key="3">
    <source>
        <dbReference type="Proteomes" id="UP001497457"/>
    </source>
</evidence>
<proteinExistence type="predicted"/>
<feature type="chain" id="PRO_5044788185" evidence="1">
    <location>
        <begin position="25"/>
        <end position="92"/>
    </location>
</feature>
<feature type="signal peptide" evidence="1">
    <location>
        <begin position="1"/>
        <end position="24"/>
    </location>
</feature>
<evidence type="ECO:0000256" key="1">
    <source>
        <dbReference type="SAM" id="SignalP"/>
    </source>
</evidence>
<protein>
    <submittedName>
        <fullName evidence="2">Uncharacterized protein</fullName>
    </submittedName>
</protein>
<keyword evidence="1" id="KW-0732">Signal</keyword>
<sequence>MVKYMKRTMIQGLWLLSLVVLASSTIVRARIIGQNEDDSDTRTVRASNKIIGIDKGKPCRCYEMPFAFYFCSCDDYNYESMESCLKWCHNHK</sequence>
<reference evidence="3" key="1">
    <citation type="submission" date="2024-06" db="EMBL/GenBank/DDBJ databases">
        <authorList>
            <person name="Ryan C."/>
        </authorList>
    </citation>
    <scope>NUCLEOTIDE SEQUENCE [LARGE SCALE GENOMIC DNA]</scope>
</reference>
<dbReference type="Proteomes" id="UP001497457">
    <property type="component" value="Chromosome 27b"/>
</dbReference>
<keyword evidence="3" id="KW-1185">Reference proteome</keyword>
<reference evidence="2 3" key="2">
    <citation type="submission" date="2024-10" db="EMBL/GenBank/DDBJ databases">
        <authorList>
            <person name="Ryan C."/>
        </authorList>
    </citation>
    <scope>NUCLEOTIDE SEQUENCE [LARGE SCALE GENOMIC DNA]</scope>
</reference>
<evidence type="ECO:0000313" key="2">
    <source>
        <dbReference type="EMBL" id="CAL5008493.1"/>
    </source>
</evidence>
<dbReference type="Pfam" id="PF06639">
    <property type="entry name" value="BAP"/>
    <property type="match status" value="1"/>
</dbReference>
<gene>
    <name evidence="2" type="ORF">URODEC1_LOCUS69022</name>
</gene>
<accession>A0ABC9BVJ3</accession>
<name>A0ABC9BVJ3_9POAL</name>
<organism evidence="2 3">
    <name type="scientific">Urochloa decumbens</name>
    <dbReference type="NCBI Taxonomy" id="240449"/>
    <lineage>
        <taxon>Eukaryota</taxon>
        <taxon>Viridiplantae</taxon>
        <taxon>Streptophyta</taxon>
        <taxon>Embryophyta</taxon>
        <taxon>Tracheophyta</taxon>
        <taxon>Spermatophyta</taxon>
        <taxon>Magnoliopsida</taxon>
        <taxon>Liliopsida</taxon>
        <taxon>Poales</taxon>
        <taxon>Poaceae</taxon>
        <taxon>PACMAD clade</taxon>
        <taxon>Panicoideae</taxon>
        <taxon>Panicodae</taxon>
        <taxon>Paniceae</taxon>
        <taxon>Melinidinae</taxon>
        <taxon>Urochloa</taxon>
    </lineage>
</organism>
<dbReference type="AlphaFoldDB" id="A0ABC9BVJ3"/>
<dbReference type="InterPro" id="IPR009540">
    <property type="entry name" value="BAP"/>
</dbReference>